<dbReference type="GO" id="GO:0005506">
    <property type="term" value="F:iron ion binding"/>
    <property type="evidence" value="ECO:0007669"/>
    <property type="project" value="InterPro"/>
</dbReference>
<dbReference type="Pfam" id="PF02738">
    <property type="entry name" value="MoCoBD_1"/>
    <property type="match status" value="1"/>
</dbReference>
<dbReference type="SUPFAM" id="SSF56003">
    <property type="entry name" value="Molybdenum cofactor-binding domain"/>
    <property type="match status" value="1"/>
</dbReference>
<protein>
    <submittedName>
        <fullName evidence="3">Unannotated protein</fullName>
    </submittedName>
</protein>
<evidence type="ECO:0000259" key="1">
    <source>
        <dbReference type="Pfam" id="PF02738"/>
    </source>
</evidence>
<dbReference type="InterPro" id="IPR037165">
    <property type="entry name" value="AldOxase/xan_DH_Mopterin-bd_sf"/>
</dbReference>
<dbReference type="AlphaFoldDB" id="A0A6J7MTF8"/>
<reference evidence="3" key="1">
    <citation type="submission" date="2020-05" db="EMBL/GenBank/DDBJ databases">
        <authorList>
            <person name="Chiriac C."/>
            <person name="Salcher M."/>
            <person name="Ghai R."/>
            <person name="Kavagutti S V."/>
        </authorList>
    </citation>
    <scope>NUCLEOTIDE SEQUENCE</scope>
</reference>
<name>A0A6J7MTF8_9ZZZZ</name>
<organism evidence="3">
    <name type="scientific">freshwater metagenome</name>
    <dbReference type="NCBI Taxonomy" id="449393"/>
    <lineage>
        <taxon>unclassified sequences</taxon>
        <taxon>metagenomes</taxon>
        <taxon>ecological metagenomes</taxon>
    </lineage>
</organism>
<feature type="domain" description="Aldehyde oxidase/xanthine dehydrogenase second molybdopterin binding" evidence="2">
    <location>
        <begin position="238"/>
        <end position="344"/>
    </location>
</feature>
<dbReference type="InterPro" id="IPR008274">
    <property type="entry name" value="AldOxase/xan_DH_MoCoBD1"/>
</dbReference>
<evidence type="ECO:0000313" key="3">
    <source>
        <dbReference type="EMBL" id="CAB4981663.1"/>
    </source>
</evidence>
<dbReference type="InterPro" id="IPR016208">
    <property type="entry name" value="Ald_Oxase/xanthine_DH-like"/>
</dbReference>
<dbReference type="PANTHER" id="PTHR11908">
    <property type="entry name" value="XANTHINE DEHYDROGENASE"/>
    <property type="match status" value="1"/>
</dbReference>
<evidence type="ECO:0000259" key="2">
    <source>
        <dbReference type="Pfam" id="PF20256"/>
    </source>
</evidence>
<gene>
    <name evidence="3" type="ORF">UFOPK4000_00138</name>
</gene>
<proteinExistence type="predicted"/>
<dbReference type="GO" id="GO:0016491">
    <property type="term" value="F:oxidoreductase activity"/>
    <property type="evidence" value="ECO:0007669"/>
    <property type="project" value="InterPro"/>
</dbReference>
<dbReference type="EMBL" id="CAFBOT010000011">
    <property type="protein sequence ID" value="CAB4981663.1"/>
    <property type="molecule type" value="Genomic_DNA"/>
</dbReference>
<sequence>MEPESTLAVPSPDGNRLHVYSGGQGIWDDRNDIARMLSVDNEQVTVELVTNGGAFGGKEDMSNQAHASLCAWLLKQPVKCTLSREESLLMHAKRHPIRMQYKAGCDADGKLVALRVRAVGDSGAYASVGMKVLERMAGHASGPYQVPNIDVEAIAVRTNNPVCGAFRGFGANQAQFAMEGIMDRLATKIGIDGWTIRQRNVIMPNQVWGPGQIMDDGCLGASECLKAIKPHYDAAVQSGKAVGLGLGLKNSGLGNGFKEITRAVIRFREDGRIEVRHGWTEMGQGINTVALQVAVHELGIDADKVDVIVDTTRELGLGQTTGSRGTLMGAGAVKAACEAARAANNAIGVDHCGEYRVDWTTKLGEPGVEHPIIHSTFGYAAQMVVCDPETGKIERVLAAHDVGRAVNPQLCEGQIEGSVHMGLGYALSENFPHDPETGFPTNMTLRSLGILRAKDVPQIDVILVESPQPNSPYGIKGVGEIGLVPTAGAVAEALRQFDGQWRNRLPMRSANEDATEE</sequence>
<dbReference type="Pfam" id="PF20256">
    <property type="entry name" value="MoCoBD_2"/>
    <property type="match status" value="1"/>
</dbReference>
<accession>A0A6J7MTF8</accession>
<dbReference type="PANTHER" id="PTHR11908:SF157">
    <property type="entry name" value="XANTHINE DEHYDROGENASE SUBUNIT D-RELATED"/>
    <property type="match status" value="1"/>
</dbReference>
<dbReference type="InterPro" id="IPR046867">
    <property type="entry name" value="AldOxase/xan_DH_MoCoBD2"/>
</dbReference>
<feature type="domain" description="Aldehyde oxidase/xanthine dehydrogenase first molybdopterin binding" evidence="1">
    <location>
        <begin position="1"/>
        <end position="201"/>
    </location>
</feature>
<dbReference type="Gene3D" id="3.30.365.10">
    <property type="entry name" value="Aldehyde oxidase/xanthine dehydrogenase, molybdopterin binding domain"/>
    <property type="match status" value="4"/>
</dbReference>